<feature type="compositionally biased region" description="Basic and acidic residues" evidence="8">
    <location>
        <begin position="937"/>
        <end position="950"/>
    </location>
</feature>
<evidence type="ECO:0000256" key="4">
    <source>
        <dbReference type="ARBA" id="ARBA00022618"/>
    </source>
</evidence>
<dbReference type="InterPro" id="IPR016024">
    <property type="entry name" value="ARM-type_fold"/>
</dbReference>
<feature type="domain" description="Nuclear condensin complex subunit 3 C-terminal" evidence="9">
    <location>
        <begin position="556"/>
        <end position="838"/>
    </location>
</feature>
<evidence type="ECO:0000256" key="2">
    <source>
        <dbReference type="ARBA" id="ARBA00006533"/>
    </source>
</evidence>
<keyword evidence="5" id="KW-0498">Mitosis</keyword>
<organism evidence="10 11">
    <name type="scientific">Lachancea fermentati</name>
    <name type="common">Zygosaccharomyces fermentati</name>
    <dbReference type="NCBI Taxonomy" id="4955"/>
    <lineage>
        <taxon>Eukaryota</taxon>
        <taxon>Fungi</taxon>
        <taxon>Dikarya</taxon>
        <taxon>Ascomycota</taxon>
        <taxon>Saccharomycotina</taxon>
        <taxon>Saccharomycetes</taxon>
        <taxon>Saccharomycetales</taxon>
        <taxon>Saccharomycetaceae</taxon>
        <taxon>Lachancea</taxon>
    </lineage>
</organism>
<name>A0A1G4MBJ2_LACFM</name>
<accession>A0A1G4MBJ2</accession>
<dbReference type="Proteomes" id="UP000190831">
    <property type="component" value="Chromosome D"/>
</dbReference>
<feature type="compositionally biased region" description="Basic and acidic residues" evidence="8">
    <location>
        <begin position="992"/>
        <end position="1001"/>
    </location>
</feature>
<gene>
    <name evidence="10" type="ORF">LAFE_0D07184G</name>
</gene>
<dbReference type="GO" id="GO:0051301">
    <property type="term" value="P:cell division"/>
    <property type="evidence" value="ECO:0007669"/>
    <property type="project" value="UniProtKB-KW"/>
</dbReference>
<dbReference type="GO" id="GO:0007076">
    <property type="term" value="P:mitotic chromosome condensation"/>
    <property type="evidence" value="ECO:0007669"/>
    <property type="project" value="InterPro"/>
</dbReference>
<dbReference type="InterPro" id="IPR027165">
    <property type="entry name" value="CND3"/>
</dbReference>
<dbReference type="PANTHER" id="PTHR14418:SF5">
    <property type="entry name" value="CONDENSIN COMPLEX SUBUNIT 3"/>
    <property type="match status" value="1"/>
</dbReference>
<dbReference type="GO" id="GO:0000796">
    <property type="term" value="C:condensin complex"/>
    <property type="evidence" value="ECO:0007669"/>
    <property type="project" value="InterPro"/>
</dbReference>
<dbReference type="PANTHER" id="PTHR14418">
    <property type="entry name" value="CONDENSIN COMPLEX SUBUNIT 3-RELATED"/>
    <property type="match status" value="1"/>
</dbReference>
<keyword evidence="4" id="KW-0132">Cell division</keyword>
<protein>
    <submittedName>
        <fullName evidence="10">LAFE_0D07184g1_1</fullName>
    </submittedName>
</protein>
<comment type="similarity">
    <text evidence="2">Belongs to the CND3 (condensin subunit 3) family.</text>
</comment>
<feature type="region of interest" description="Disordered" evidence="8">
    <location>
        <begin position="932"/>
        <end position="1007"/>
    </location>
</feature>
<sequence>MNMSEPQAISDIDQLDGNSTNTKIFKAIADVFQKAQSTYAGHRRHVAVIKTIRAKAVSQGYEEVFNYWFNKMVTLILPLKRKDVVGDRIIRLVAAFIASCEHDLELEDSTGGDRANREIIQTRFIDQFIRHILRGVESRDKHVRYRVTQLLAVIMDNIGEIDEELYKLMMWSLQKRVYDKEASVRIQAIFCLTKFQDEDNLTGKLDPATEKLQIAVQNDPNAEVRRAAMLNLVNTNSTRAFILERARDVNPVNRRLVYSRVLKSMGQKVFTHLEQRLLDQLLHWGLQDREEAVRTACAKLIAFDLLNLMDGDIIRLLSKLNVTKSTCCYSVMDAVFKGRPDIITKIKFPDEVWGELTAETAFLIKSFYFYCSQNYLNEIIDSSFPEAAKFAEVIQVYVERMFIDQTHSGAADQNVLSFIIQQLLSVAHKYDFSDEIGRRAMLTVIRNSLANYQLKESLVKVSLRVLEVLSINERDFIAMTVEIITDIRDDDIEKQEREDAKKASDKQELIQEENDDAIESFHSAVENLVNGNTEIMKNPDTVVPERDASPATLLICLTMSQYMLELVNNPLQQNIMISSLIDTLITPAVRNTQPEIRELGVRNLGLCCLLDVQLATESMYILGMCVSKGDASLKHIALQVIVDIFSVHGTKVVDGEGKVDSISLHKIFYKILKNNENPSCQAIAAEGLCKLFLGDVFVDDDLFETLVLSYFSPANSKNEALVQAFAFCLPVYCYSHTQHQSRMSRIAADVLLRLTMLWNDLHTNEDDEMPIASMMKPNEIFQQLIDWTDPSRLVQRKDQEIQNIDVQLDFLLNVLKLYNRFERKDIKKMLLINIGRFTLTQENDLEKMKDIYDLLEDIVENDDIDNASRNSVKKFLIYLKDNITHAEEIAANKTKEEPEDSDEQFSSILGMTGEQSSPVEQSIAHYSYESACDEQDKDQPHHSLQEHSVERSSGSSILDDVPLPEEIQQRVRTRKRTRTEVEEQSEVQSTDRFSENDRDSRTVSFVLPQGDDIRSNFAEDDSYYES</sequence>
<dbReference type="OMA" id="PESAFMA"/>
<keyword evidence="3" id="KW-0158">Chromosome</keyword>
<dbReference type="OrthoDB" id="27187at2759"/>
<dbReference type="STRING" id="4955.A0A1G4MBJ2"/>
<comment type="subcellular location">
    <subcellularLocation>
        <location evidence="1">Chromosome</location>
    </subcellularLocation>
</comment>
<dbReference type="Gene3D" id="1.25.10.10">
    <property type="entry name" value="Leucine-rich Repeat Variant"/>
    <property type="match status" value="1"/>
</dbReference>
<dbReference type="InterPro" id="IPR011989">
    <property type="entry name" value="ARM-like"/>
</dbReference>
<dbReference type="InterPro" id="IPR025977">
    <property type="entry name" value="Cnd3_C"/>
</dbReference>
<proteinExistence type="inferred from homology"/>
<dbReference type="SUPFAM" id="SSF48371">
    <property type="entry name" value="ARM repeat"/>
    <property type="match status" value="1"/>
</dbReference>
<keyword evidence="11" id="KW-1185">Reference proteome</keyword>
<evidence type="ECO:0000256" key="1">
    <source>
        <dbReference type="ARBA" id="ARBA00004286"/>
    </source>
</evidence>
<evidence type="ECO:0000256" key="8">
    <source>
        <dbReference type="SAM" id="MobiDB-lite"/>
    </source>
</evidence>
<dbReference type="EMBL" id="LT598492">
    <property type="protein sequence ID" value="SCW01195.1"/>
    <property type="molecule type" value="Genomic_DNA"/>
</dbReference>
<reference evidence="10 11" key="1">
    <citation type="submission" date="2016-03" db="EMBL/GenBank/DDBJ databases">
        <authorList>
            <person name="Devillers H."/>
        </authorList>
    </citation>
    <scope>NUCLEOTIDE SEQUENCE [LARGE SCALE GENOMIC DNA]</scope>
    <source>
        <strain evidence="10">CBS 6772</strain>
    </source>
</reference>
<evidence type="ECO:0000259" key="9">
    <source>
        <dbReference type="Pfam" id="PF12719"/>
    </source>
</evidence>
<dbReference type="AlphaFoldDB" id="A0A1G4MBJ2"/>
<evidence type="ECO:0000313" key="11">
    <source>
        <dbReference type="Proteomes" id="UP000190831"/>
    </source>
</evidence>
<evidence type="ECO:0000256" key="3">
    <source>
        <dbReference type="ARBA" id="ARBA00022454"/>
    </source>
</evidence>
<dbReference type="Pfam" id="PF12719">
    <property type="entry name" value="Cnd3"/>
    <property type="match status" value="1"/>
</dbReference>
<evidence type="ECO:0000256" key="7">
    <source>
        <dbReference type="ARBA" id="ARBA00023306"/>
    </source>
</evidence>
<keyword evidence="6" id="KW-0226">DNA condensation</keyword>
<evidence type="ECO:0000256" key="5">
    <source>
        <dbReference type="ARBA" id="ARBA00022776"/>
    </source>
</evidence>
<dbReference type="GO" id="GO:0000793">
    <property type="term" value="C:condensed chromosome"/>
    <property type="evidence" value="ECO:0007669"/>
    <property type="project" value="TreeGrafter"/>
</dbReference>
<evidence type="ECO:0000256" key="6">
    <source>
        <dbReference type="ARBA" id="ARBA00023067"/>
    </source>
</evidence>
<keyword evidence="7" id="KW-0131">Cell cycle</keyword>
<evidence type="ECO:0000313" key="10">
    <source>
        <dbReference type="EMBL" id="SCW01195.1"/>
    </source>
</evidence>